<proteinExistence type="predicted"/>
<gene>
    <name evidence="1" type="ORF">dnm_046090</name>
</gene>
<protein>
    <submittedName>
        <fullName evidence="1">Uncharacterized protein</fullName>
    </submittedName>
</protein>
<reference evidence="1" key="1">
    <citation type="journal article" date="2021" name="Microb. Physiol.">
        <title>Proteogenomic Insights into the Physiology of Marine, Sulfate-Reducing, Filamentous Desulfonema limicola and Desulfonema magnum.</title>
        <authorList>
            <person name="Schnaars V."/>
            <person name="Wohlbrand L."/>
            <person name="Scheve S."/>
            <person name="Hinrichs C."/>
            <person name="Reinhardt R."/>
            <person name="Rabus R."/>
        </authorList>
    </citation>
    <scope>NUCLEOTIDE SEQUENCE</scope>
    <source>
        <strain evidence="1">4be13</strain>
    </source>
</reference>
<keyword evidence="2" id="KW-1185">Reference proteome</keyword>
<dbReference type="KEGG" id="dmm:dnm_046090"/>
<dbReference type="Proteomes" id="UP000663722">
    <property type="component" value="Chromosome"/>
</dbReference>
<name>A0A975BNL2_9BACT</name>
<evidence type="ECO:0000313" key="1">
    <source>
        <dbReference type="EMBL" id="QTA88562.1"/>
    </source>
</evidence>
<dbReference type="AlphaFoldDB" id="A0A975BNL2"/>
<evidence type="ECO:0000313" key="2">
    <source>
        <dbReference type="Proteomes" id="UP000663722"/>
    </source>
</evidence>
<accession>A0A975BNL2</accession>
<sequence>MTDKIISFSDLVRTKKLVIPAKAGIHFLQSLRIRKQWIPAFAGMTNKIFSVNSVERNDKSNSIINYQLPIINYQLSIINYQLSIINCFFV</sequence>
<dbReference type="EMBL" id="CP061800">
    <property type="protein sequence ID" value="QTA88562.1"/>
    <property type="molecule type" value="Genomic_DNA"/>
</dbReference>
<organism evidence="1 2">
    <name type="scientific">Desulfonema magnum</name>
    <dbReference type="NCBI Taxonomy" id="45655"/>
    <lineage>
        <taxon>Bacteria</taxon>
        <taxon>Pseudomonadati</taxon>
        <taxon>Thermodesulfobacteriota</taxon>
        <taxon>Desulfobacteria</taxon>
        <taxon>Desulfobacterales</taxon>
        <taxon>Desulfococcaceae</taxon>
        <taxon>Desulfonema</taxon>
    </lineage>
</organism>